<protein>
    <submittedName>
        <fullName evidence="10">SusC/RagA family TonB-linked outer membrane protein</fullName>
    </submittedName>
</protein>
<feature type="domain" description="TonB-dependent receptor plug" evidence="9">
    <location>
        <begin position="53"/>
        <end position="184"/>
    </location>
</feature>
<dbReference type="Gene3D" id="2.40.170.20">
    <property type="entry name" value="TonB-dependent receptor, beta-barrel domain"/>
    <property type="match status" value="1"/>
</dbReference>
<dbReference type="NCBIfam" id="TIGR04056">
    <property type="entry name" value="OMP_RagA_SusC"/>
    <property type="match status" value="1"/>
</dbReference>
<dbReference type="Pfam" id="PF07715">
    <property type="entry name" value="Plug"/>
    <property type="match status" value="1"/>
</dbReference>
<dbReference type="SUPFAM" id="SSF56935">
    <property type="entry name" value="Porins"/>
    <property type="match status" value="1"/>
</dbReference>
<keyword evidence="6 7" id="KW-0998">Cell outer membrane</keyword>
<comment type="similarity">
    <text evidence="7">Belongs to the TonB-dependent receptor family.</text>
</comment>
<feature type="chain" id="PRO_5046396657" evidence="8">
    <location>
        <begin position="25"/>
        <end position="971"/>
    </location>
</feature>
<comment type="subcellular location">
    <subcellularLocation>
        <location evidence="1 7">Cell outer membrane</location>
        <topology evidence="1 7">Multi-pass membrane protein</topology>
    </subcellularLocation>
</comment>
<evidence type="ECO:0000256" key="4">
    <source>
        <dbReference type="ARBA" id="ARBA00022692"/>
    </source>
</evidence>
<keyword evidence="3 7" id="KW-1134">Transmembrane beta strand</keyword>
<dbReference type="InterPro" id="IPR023997">
    <property type="entry name" value="TonB-dep_OMP_SusC/RagA_CS"/>
</dbReference>
<evidence type="ECO:0000256" key="5">
    <source>
        <dbReference type="ARBA" id="ARBA00023136"/>
    </source>
</evidence>
<proteinExistence type="inferred from homology"/>
<organism evidence="10 11">
    <name type="scientific">Chitinophaga defluvii</name>
    <dbReference type="NCBI Taxonomy" id="3163343"/>
    <lineage>
        <taxon>Bacteria</taxon>
        <taxon>Pseudomonadati</taxon>
        <taxon>Bacteroidota</taxon>
        <taxon>Chitinophagia</taxon>
        <taxon>Chitinophagales</taxon>
        <taxon>Chitinophagaceae</taxon>
        <taxon>Chitinophaga</taxon>
    </lineage>
</organism>
<dbReference type="InterPro" id="IPR037066">
    <property type="entry name" value="Plug_dom_sf"/>
</dbReference>
<dbReference type="NCBIfam" id="TIGR04057">
    <property type="entry name" value="SusC_RagA_signa"/>
    <property type="match status" value="1"/>
</dbReference>
<evidence type="ECO:0000259" key="9">
    <source>
        <dbReference type="Pfam" id="PF07715"/>
    </source>
</evidence>
<dbReference type="Proteomes" id="UP001549749">
    <property type="component" value="Unassembled WGS sequence"/>
</dbReference>
<comment type="caution">
    <text evidence="10">The sequence shown here is derived from an EMBL/GenBank/DDBJ whole genome shotgun (WGS) entry which is preliminary data.</text>
</comment>
<dbReference type="Gene3D" id="2.170.130.10">
    <property type="entry name" value="TonB-dependent receptor, plug domain"/>
    <property type="match status" value="1"/>
</dbReference>
<accession>A0ABV2T5Y4</accession>
<dbReference type="EMBL" id="JBEXAC010000001">
    <property type="protein sequence ID" value="MET6998050.1"/>
    <property type="molecule type" value="Genomic_DNA"/>
</dbReference>
<keyword evidence="2 7" id="KW-0813">Transport</keyword>
<evidence type="ECO:0000256" key="7">
    <source>
        <dbReference type="PROSITE-ProRule" id="PRU01360"/>
    </source>
</evidence>
<name>A0ABV2T5Y4_9BACT</name>
<keyword evidence="11" id="KW-1185">Reference proteome</keyword>
<dbReference type="RefSeq" id="WP_354660685.1">
    <property type="nucleotide sequence ID" value="NZ_JBEXAC010000001.1"/>
</dbReference>
<dbReference type="InterPro" id="IPR039426">
    <property type="entry name" value="TonB-dep_rcpt-like"/>
</dbReference>
<feature type="signal peptide" evidence="8">
    <location>
        <begin position="1"/>
        <end position="24"/>
    </location>
</feature>
<evidence type="ECO:0000256" key="8">
    <source>
        <dbReference type="SAM" id="SignalP"/>
    </source>
</evidence>
<evidence type="ECO:0000256" key="1">
    <source>
        <dbReference type="ARBA" id="ARBA00004571"/>
    </source>
</evidence>
<evidence type="ECO:0000256" key="3">
    <source>
        <dbReference type="ARBA" id="ARBA00022452"/>
    </source>
</evidence>
<evidence type="ECO:0000256" key="6">
    <source>
        <dbReference type="ARBA" id="ARBA00023237"/>
    </source>
</evidence>
<reference evidence="10 11" key="1">
    <citation type="submission" date="2024-06" db="EMBL/GenBank/DDBJ databases">
        <title>Chitinophaga defluvii sp. nov., isolated from municipal sewage.</title>
        <authorList>
            <person name="Zhang L."/>
        </authorList>
    </citation>
    <scope>NUCLEOTIDE SEQUENCE [LARGE SCALE GENOMIC DNA]</scope>
    <source>
        <strain evidence="10 11">H8</strain>
    </source>
</reference>
<evidence type="ECO:0000313" key="10">
    <source>
        <dbReference type="EMBL" id="MET6998050.1"/>
    </source>
</evidence>
<keyword evidence="4 7" id="KW-0812">Transmembrane</keyword>
<dbReference type="PROSITE" id="PS52016">
    <property type="entry name" value="TONB_DEPENDENT_REC_3"/>
    <property type="match status" value="1"/>
</dbReference>
<dbReference type="InterPro" id="IPR036942">
    <property type="entry name" value="Beta-barrel_TonB_sf"/>
</dbReference>
<keyword evidence="5 7" id="KW-0472">Membrane</keyword>
<gene>
    <name evidence="10" type="ORF">ABR189_11745</name>
</gene>
<keyword evidence="8" id="KW-0732">Signal</keyword>
<sequence>MDKLYQFPVWGAVLCFAFSGALKAQSVQPQTSRNKDTATANLSDFKKFSVKPAAAATSTLDLSTVTSLPFTGVDQLMNGRVTGIDVRNNSGEPGLRSLNFIRGMGIIPLTNKDLYYAQPLIVLDGIPLLPDYPGAYDLKRFDYNKPGSEISRLAGIAAHDIESLKILKDAGALAIYGPQAVNGVILITTKKPAPGKQQVNVNVYAGIATPGTQPAMSNAKFERDFRLPFYQQYAGAEEWRNFPTFLADSTDAYYFGKANWRDNYYRNAFLYGINADIRGGGSMANFRFGLGTQSEDGVADQTAFKRYNVSFGLNLLPMNNLKITTWISASFMNRDRNRYLRDRYAEIEYMPNLEFPLSPDKSYLAQYETDLSKSFDKNKANSLRGYVQGEIALGSSWLFSTRLAADYQQDFRDVFYPRALFDNTNFISNYAAVDRRLLIENRLKYLGDWGAHQLAFTLGNNLQWDSYRFEYDKGYKGSTDVIKIYKPNGASHITELLFNYLDYSKQNLISVFVDAQYTFRNKYHLMLHLRNDGSSNFKYNPWFPGYTAGAAWDMQQEEFAKSNRWLNQWTWRLSYGRIGRLYVTDNYGYGPYMTVDANWAGSQNMATVMGYSYISRSYSNGFNAYDTDWPYQNMLNAGWDISMLDNRIGIAVDAYRKDDKNQLFRIPVSHEYGFDGTYQNGVHIRNSGVEVQLSVAPVRTKDLEWNSIFRINRNHNKLVALPGVQDRLMAGGRQIRVGGPVDGYWLLDNQGIFESDDAVPENPVTGKKLSYKGIALQKGDPKWADTNGDYIIDDNDRVLMGQASAGWNGGWENNIRWKQFNLQLLFTCAWDKKVINEELAGRFDFVNRSAPDDIRSIKEQSFWTLPASYDHIPRYNPWRAIDPYQAGQSLFLENAAFVKLRSARLSYDMADRGFFQKHKFNMAQVYVAATNLFTLSGYKSGDPELTDFRGYNTGYGLPIPRSFTVGCNFNF</sequence>
<evidence type="ECO:0000313" key="11">
    <source>
        <dbReference type="Proteomes" id="UP001549749"/>
    </source>
</evidence>
<dbReference type="InterPro" id="IPR023996">
    <property type="entry name" value="TonB-dep_OMP_SusC/RagA"/>
</dbReference>
<evidence type="ECO:0000256" key="2">
    <source>
        <dbReference type="ARBA" id="ARBA00022448"/>
    </source>
</evidence>
<dbReference type="InterPro" id="IPR012910">
    <property type="entry name" value="Plug_dom"/>
</dbReference>